<keyword evidence="3" id="KW-0677">Repeat</keyword>
<dbReference type="GO" id="GO:0003006">
    <property type="term" value="P:developmental process involved in reproduction"/>
    <property type="evidence" value="ECO:0007669"/>
    <property type="project" value="UniProtKB-ARBA"/>
</dbReference>
<proteinExistence type="predicted"/>
<dbReference type="SUPFAM" id="SSF54695">
    <property type="entry name" value="POZ domain"/>
    <property type="match status" value="1"/>
</dbReference>
<evidence type="ECO:0000259" key="10">
    <source>
        <dbReference type="PROSITE" id="PS50157"/>
    </source>
</evidence>
<evidence type="ECO:0000256" key="3">
    <source>
        <dbReference type="ARBA" id="ARBA00022737"/>
    </source>
</evidence>
<evidence type="ECO:0000256" key="5">
    <source>
        <dbReference type="ARBA" id="ARBA00022833"/>
    </source>
</evidence>
<dbReference type="InterPro" id="IPR013087">
    <property type="entry name" value="Znf_C2H2_type"/>
</dbReference>
<feature type="compositionally biased region" description="Basic and acidic residues" evidence="8">
    <location>
        <begin position="121"/>
        <end position="138"/>
    </location>
</feature>
<dbReference type="PROSITE" id="PS00028">
    <property type="entry name" value="ZINC_FINGER_C2H2_1"/>
    <property type="match status" value="1"/>
</dbReference>
<evidence type="ECO:0000256" key="4">
    <source>
        <dbReference type="ARBA" id="ARBA00022771"/>
    </source>
</evidence>
<dbReference type="FunFam" id="3.30.160.60:FF:000145">
    <property type="entry name" value="Zinc finger protein 574"/>
    <property type="match status" value="1"/>
</dbReference>
<dbReference type="Pfam" id="PF00651">
    <property type="entry name" value="BTB"/>
    <property type="match status" value="1"/>
</dbReference>
<accession>A0A5B7F1Y6</accession>
<dbReference type="OrthoDB" id="654211at2759"/>
<feature type="compositionally biased region" description="Basic and acidic residues" evidence="8">
    <location>
        <begin position="292"/>
        <end position="303"/>
    </location>
</feature>
<feature type="domain" description="C2H2-type" evidence="10">
    <location>
        <begin position="407"/>
        <end position="436"/>
    </location>
</feature>
<evidence type="ECO:0000313" key="12">
    <source>
        <dbReference type="Proteomes" id="UP000324222"/>
    </source>
</evidence>
<feature type="compositionally biased region" description="Low complexity" evidence="8">
    <location>
        <begin position="186"/>
        <end position="197"/>
    </location>
</feature>
<sequence>MTDELLSLKWNNHKSTFADILTILRDQEVFIDVTLACGGKQYPAHKFVLSTCSDYFKEMFTKNPCKHPIVFMKDVSARDLEALLDFMYRGEVNVPHHNLASLIKTAEGLQVKGLAVPDDPVQLRKAEPRSREPRETHTPRPPPEPSASPPPKKKRTRETEHVSERMTTLYGNMSPHHEPNSPYDLSQKSSSSSVSQSDNLHNDTAAPNPMSPDQPPSLQHPVHHHHHQQLANKENSPDDTRRVSSTPQPPTPQPLPPKSPLPLAPSEVNCQEKSHEEADPMPGPSWRPVATKPEDEVIVKEDVSLEEEDEDWGHESGAGSDIGDASSGGEHHCMDHHPHTCSNSSLPSSLDPALKDLSSKSSKLKKKDSSMMSPGHSVLPPHGTPPMLLPPGALWPQDSTVNVEEILPCPICGKQFPKKRKSNLQVHLRTHTGERPFKCQQCGRGFKQKAHLEKHLEKSCHVMSEYVPYPFFPKI</sequence>
<feature type="domain" description="C2H2-type" evidence="10">
    <location>
        <begin position="437"/>
        <end position="466"/>
    </location>
</feature>
<protein>
    <submittedName>
        <fullName evidence="11">Longitudinals lacking protein-like</fullName>
    </submittedName>
</protein>
<keyword evidence="5" id="KW-0862">Zinc</keyword>
<feature type="compositionally biased region" description="Pro residues" evidence="8">
    <location>
        <begin position="139"/>
        <end position="150"/>
    </location>
</feature>
<dbReference type="PANTHER" id="PTHR23110">
    <property type="entry name" value="BTB DOMAIN TRANSCRIPTION FACTOR"/>
    <property type="match status" value="1"/>
</dbReference>
<dbReference type="PROSITE" id="PS50097">
    <property type="entry name" value="BTB"/>
    <property type="match status" value="1"/>
</dbReference>
<evidence type="ECO:0000256" key="7">
    <source>
        <dbReference type="PROSITE-ProRule" id="PRU00042"/>
    </source>
</evidence>
<gene>
    <name evidence="11" type="primary">lolal_11</name>
    <name evidence="11" type="ORF">E2C01_034114</name>
</gene>
<feature type="region of interest" description="Disordered" evidence="8">
    <location>
        <begin position="114"/>
        <end position="389"/>
    </location>
</feature>
<keyword evidence="2" id="KW-0479">Metal-binding</keyword>
<dbReference type="GO" id="GO:0048513">
    <property type="term" value="P:animal organ development"/>
    <property type="evidence" value="ECO:0007669"/>
    <property type="project" value="UniProtKB-ARBA"/>
</dbReference>
<dbReference type="SUPFAM" id="SSF57667">
    <property type="entry name" value="beta-beta-alpha zinc fingers"/>
    <property type="match status" value="1"/>
</dbReference>
<dbReference type="PROSITE" id="PS50157">
    <property type="entry name" value="ZINC_FINGER_C2H2_2"/>
    <property type="match status" value="2"/>
</dbReference>
<evidence type="ECO:0000313" key="11">
    <source>
        <dbReference type="EMBL" id="MPC40552.1"/>
    </source>
</evidence>
<feature type="domain" description="BTB" evidence="9">
    <location>
        <begin position="31"/>
        <end position="96"/>
    </location>
</feature>
<dbReference type="Pfam" id="PF00096">
    <property type="entry name" value="zf-C2H2"/>
    <property type="match status" value="2"/>
</dbReference>
<dbReference type="Proteomes" id="UP000324222">
    <property type="component" value="Unassembled WGS sequence"/>
</dbReference>
<organism evidence="11 12">
    <name type="scientific">Portunus trituberculatus</name>
    <name type="common">Swimming crab</name>
    <name type="synonym">Neptunus trituberculatus</name>
    <dbReference type="NCBI Taxonomy" id="210409"/>
    <lineage>
        <taxon>Eukaryota</taxon>
        <taxon>Metazoa</taxon>
        <taxon>Ecdysozoa</taxon>
        <taxon>Arthropoda</taxon>
        <taxon>Crustacea</taxon>
        <taxon>Multicrustacea</taxon>
        <taxon>Malacostraca</taxon>
        <taxon>Eumalacostraca</taxon>
        <taxon>Eucarida</taxon>
        <taxon>Decapoda</taxon>
        <taxon>Pleocyemata</taxon>
        <taxon>Brachyura</taxon>
        <taxon>Eubrachyura</taxon>
        <taxon>Portunoidea</taxon>
        <taxon>Portunidae</taxon>
        <taxon>Portuninae</taxon>
        <taxon>Portunus</taxon>
    </lineage>
</organism>
<dbReference type="EMBL" id="VSRR010004728">
    <property type="protein sequence ID" value="MPC40552.1"/>
    <property type="molecule type" value="Genomic_DNA"/>
</dbReference>
<dbReference type="CDD" id="cd18315">
    <property type="entry name" value="BTB_POZ_BAB-like"/>
    <property type="match status" value="1"/>
</dbReference>
<dbReference type="InterPro" id="IPR036236">
    <property type="entry name" value="Znf_C2H2_sf"/>
</dbReference>
<dbReference type="GO" id="GO:0006357">
    <property type="term" value="P:regulation of transcription by RNA polymerase II"/>
    <property type="evidence" value="ECO:0007669"/>
    <property type="project" value="TreeGrafter"/>
</dbReference>
<dbReference type="InterPro" id="IPR000210">
    <property type="entry name" value="BTB/POZ_dom"/>
</dbReference>
<dbReference type="PANTHER" id="PTHR23110:SF98">
    <property type="entry name" value="PRE-LOLA-G, ISOFORM C-RELATED"/>
    <property type="match status" value="1"/>
</dbReference>
<dbReference type="InterPro" id="IPR051095">
    <property type="entry name" value="Dros_DevTransReg"/>
</dbReference>
<dbReference type="InterPro" id="IPR011333">
    <property type="entry name" value="SKP1/BTB/POZ_sf"/>
</dbReference>
<feature type="compositionally biased region" description="Low complexity" evidence="8">
    <location>
        <begin position="317"/>
        <end position="328"/>
    </location>
</feature>
<dbReference type="Gene3D" id="3.30.710.10">
    <property type="entry name" value="Potassium Channel Kv1.1, Chain A"/>
    <property type="match status" value="1"/>
</dbReference>
<feature type="compositionally biased region" description="Basic and acidic residues" evidence="8">
    <location>
        <begin position="329"/>
        <end position="338"/>
    </location>
</feature>
<dbReference type="SMART" id="SM00225">
    <property type="entry name" value="BTB"/>
    <property type="match status" value="1"/>
</dbReference>
<keyword evidence="6" id="KW-0539">Nucleus</keyword>
<dbReference type="GO" id="GO:0048666">
    <property type="term" value="P:neuron development"/>
    <property type="evidence" value="ECO:0007669"/>
    <property type="project" value="UniProtKB-ARBA"/>
</dbReference>
<evidence type="ECO:0000256" key="8">
    <source>
        <dbReference type="SAM" id="MobiDB-lite"/>
    </source>
</evidence>
<reference evidence="11 12" key="1">
    <citation type="submission" date="2019-05" db="EMBL/GenBank/DDBJ databases">
        <title>Another draft genome of Portunus trituberculatus and its Hox gene families provides insights of decapod evolution.</title>
        <authorList>
            <person name="Jeong J.-H."/>
            <person name="Song I."/>
            <person name="Kim S."/>
            <person name="Choi T."/>
            <person name="Kim D."/>
            <person name="Ryu S."/>
            <person name="Kim W."/>
        </authorList>
    </citation>
    <scope>NUCLEOTIDE SEQUENCE [LARGE SCALE GENOMIC DNA]</scope>
    <source>
        <tissue evidence="11">Muscle</tissue>
    </source>
</reference>
<dbReference type="SMART" id="SM00355">
    <property type="entry name" value="ZnF_C2H2"/>
    <property type="match status" value="2"/>
</dbReference>
<keyword evidence="4 7" id="KW-0863">Zinc-finger</keyword>
<dbReference type="FunFam" id="3.30.160.60:FF:000624">
    <property type="entry name" value="zinc finger protein 697"/>
    <property type="match status" value="1"/>
</dbReference>
<evidence type="ECO:0000256" key="2">
    <source>
        <dbReference type="ARBA" id="ARBA00022723"/>
    </source>
</evidence>
<dbReference type="Gene3D" id="3.30.160.60">
    <property type="entry name" value="Classic Zinc Finger"/>
    <property type="match status" value="2"/>
</dbReference>
<comment type="caution">
    <text evidence="11">The sequence shown here is derived from an EMBL/GenBank/DDBJ whole genome shotgun (WGS) entry which is preliminary data.</text>
</comment>
<evidence type="ECO:0000256" key="6">
    <source>
        <dbReference type="ARBA" id="ARBA00023242"/>
    </source>
</evidence>
<comment type="subcellular location">
    <subcellularLocation>
        <location evidence="1">Nucleus</location>
    </subcellularLocation>
</comment>
<evidence type="ECO:0000256" key="1">
    <source>
        <dbReference type="ARBA" id="ARBA00004123"/>
    </source>
</evidence>
<keyword evidence="12" id="KW-1185">Reference proteome</keyword>
<feature type="compositionally biased region" description="Pro residues" evidence="8">
    <location>
        <begin position="247"/>
        <end position="263"/>
    </location>
</feature>
<dbReference type="GO" id="GO:0005634">
    <property type="term" value="C:nucleus"/>
    <property type="evidence" value="ECO:0007669"/>
    <property type="project" value="UniProtKB-SubCell"/>
</dbReference>
<name>A0A5B7F1Y6_PORTR</name>
<dbReference type="GO" id="GO:0008270">
    <property type="term" value="F:zinc ion binding"/>
    <property type="evidence" value="ECO:0007669"/>
    <property type="project" value="UniProtKB-KW"/>
</dbReference>
<dbReference type="AlphaFoldDB" id="A0A5B7F1Y6"/>
<evidence type="ECO:0000259" key="9">
    <source>
        <dbReference type="PROSITE" id="PS50097"/>
    </source>
</evidence>